<dbReference type="AlphaFoldDB" id="A0A9D3WLN3"/>
<keyword evidence="1" id="KW-0175">Coiled coil</keyword>
<comment type="caution">
    <text evidence="2">The sequence shown here is derived from an EMBL/GenBank/DDBJ whole genome shotgun (WGS) entry which is preliminary data.</text>
</comment>
<gene>
    <name evidence="2" type="ORF">KIL84_005527</name>
</gene>
<accession>A0A9D3WLN3</accession>
<keyword evidence="3" id="KW-1185">Reference proteome</keyword>
<dbReference type="Proteomes" id="UP000827986">
    <property type="component" value="Unassembled WGS sequence"/>
</dbReference>
<evidence type="ECO:0000256" key="1">
    <source>
        <dbReference type="SAM" id="Coils"/>
    </source>
</evidence>
<name>A0A9D3WLN3_9SAUR</name>
<dbReference type="EMBL" id="JAHDVG010000502">
    <property type="protein sequence ID" value="KAH1164859.1"/>
    <property type="molecule type" value="Genomic_DNA"/>
</dbReference>
<protein>
    <submittedName>
        <fullName evidence="2">Uncharacterized protein</fullName>
    </submittedName>
</protein>
<organism evidence="2 3">
    <name type="scientific">Mauremys mutica</name>
    <name type="common">yellowpond turtle</name>
    <dbReference type="NCBI Taxonomy" id="74926"/>
    <lineage>
        <taxon>Eukaryota</taxon>
        <taxon>Metazoa</taxon>
        <taxon>Chordata</taxon>
        <taxon>Craniata</taxon>
        <taxon>Vertebrata</taxon>
        <taxon>Euteleostomi</taxon>
        <taxon>Archelosauria</taxon>
        <taxon>Testudinata</taxon>
        <taxon>Testudines</taxon>
        <taxon>Cryptodira</taxon>
        <taxon>Durocryptodira</taxon>
        <taxon>Testudinoidea</taxon>
        <taxon>Geoemydidae</taxon>
        <taxon>Geoemydinae</taxon>
        <taxon>Mauremys</taxon>
    </lineage>
</organism>
<evidence type="ECO:0000313" key="3">
    <source>
        <dbReference type="Proteomes" id="UP000827986"/>
    </source>
</evidence>
<evidence type="ECO:0000313" key="2">
    <source>
        <dbReference type="EMBL" id="KAH1164859.1"/>
    </source>
</evidence>
<feature type="coiled-coil region" evidence="1">
    <location>
        <begin position="40"/>
        <end position="67"/>
    </location>
</feature>
<sequence length="139" mass="15291">MKTAALNFVLQQHYESLLTCFCSSAGGIGLNVEKINQVKAKSLYLQVEKLRQNLNKLDNTISAVQQVLEEGRSMDILLAQGCMLAQVQELKNVRGLLQPQEDDRIMFTPPDQALYTAIKSMGFVSSGAFAPLTRATGKV</sequence>
<proteinExistence type="predicted"/>
<reference evidence="2" key="1">
    <citation type="submission" date="2021-09" db="EMBL/GenBank/DDBJ databases">
        <title>The genome of Mauremys mutica provides insights into the evolution of semi-aquatic lifestyle.</title>
        <authorList>
            <person name="Gong S."/>
            <person name="Gao Y."/>
        </authorList>
    </citation>
    <scope>NUCLEOTIDE SEQUENCE</scope>
    <source>
        <strain evidence="2">MM-2020</strain>
        <tissue evidence="2">Muscle</tissue>
    </source>
</reference>